<dbReference type="SUPFAM" id="SSF54060">
    <property type="entry name" value="His-Me finger endonucleases"/>
    <property type="match status" value="2"/>
</dbReference>
<gene>
    <name evidence="5" type="ORF">Fadolivirus_1_1245</name>
</gene>
<name>A0A7D3QV96_9VIRU</name>
<dbReference type="GO" id="GO:0003700">
    <property type="term" value="F:DNA-binding transcription factor activity"/>
    <property type="evidence" value="ECO:0007669"/>
    <property type="project" value="InterPro"/>
</dbReference>
<evidence type="ECO:0000313" key="5">
    <source>
        <dbReference type="EMBL" id="QKF94703.1"/>
    </source>
</evidence>
<dbReference type="PANTHER" id="PTHR32467">
    <property type="entry name" value="AP2-LIKE ETHYLENE-RESPONSIVE TRANSCRIPTION FACTOR"/>
    <property type="match status" value="1"/>
</dbReference>
<keyword evidence="1" id="KW-0805">Transcription regulation</keyword>
<keyword evidence="2" id="KW-0238">DNA-binding</keyword>
<dbReference type="InterPro" id="IPR001471">
    <property type="entry name" value="AP2/ERF_dom"/>
</dbReference>
<evidence type="ECO:0000256" key="3">
    <source>
        <dbReference type="ARBA" id="ARBA00023163"/>
    </source>
</evidence>
<protein>
    <submittedName>
        <fullName evidence="5">HNH enonculease</fullName>
    </submittedName>
</protein>
<dbReference type="Gene3D" id="3.30.730.10">
    <property type="entry name" value="AP2/ERF domain"/>
    <property type="match status" value="2"/>
</dbReference>
<keyword evidence="6" id="KW-1185">Reference proteome</keyword>
<dbReference type="InterPro" id="IPR036955">
    <property type="entry name" value="AP2/ERF_dom_sf"/>
</dbReference>
<dbReference type="SUPFAM" id="SSF54171">
    <property type="entry name" value="DNA-binding domain"/>
    <property type="match status" value="1"/>
</dbReference>
<dbReference type="PROSITE" id="PS51032">
    <property type="entry name" value="AP2_ERF"/>
    <property type="match status" value="1"/>
</dbReference>
<dbReference type="Pfam" id="PF13392">
    <property type="entry name" value="HNH_3"/>
    <property type="match status" value="1"/>
</dbReference>
<dbReference type="Proteomes" id="UP001162001">
    <property type="component" value="Segment"/>
</dbReference>
<evidence type="ECO:0000259" key="4">
    <source>
        <dbReference type="PROSITE" id="PS51032"/>
    </source>
</evidence>
<dbReference type="GO" id="GO:0003677">
    <property type="term" value="F:DNA binding"/>
    <property type="evidence" value="ECO:0007669"/>
    <property type="project" value="UniProtKB-KW"/>
</dbReference>
<accession>A0A7D3QV96</accession>
<dbReference type="EMBL" id="MT418680">
    <property type="protein sequence ID" value="QKF94703.1"/>
    <property type="molecule type" value="Genomic_DNA"/>
</dbReference>
<dbReference type="PANTHER" id="PTHR32467:SF90">
    <property type="entry name" value="AP2-LIKE ETHYLENE-RESPONSIVE TRANSCRIPTION FACTOR AIL1"/>
    <property type="match status" value="1"/>
</dbReference>
<dbReference type="InterPro" id="IPR044925">
    <property type="entry name" value="His-Me_finger_sf"/>
</dbReference>
<evidence type="ECO:0000313" key="6">
    <source>
        <dbReference type="Proteomes" id="UP001162001"/>
    </source>
</evidence>
<dbReference type="InterPro" id="IPR016177">
    <property type="entry name" value="DNA-bd_dom_sf"/>
</dbReference>
<evidence type="ECO:0000256" key="1">
    <source>
        <dbReference type="ARBA" id="ARBA00023015"/>
    </source>
</evidence>
<organism evidence="5 6">
    <name type="scientific">Fadolivirus FV1/VV64</name>
    <dbReference type="NCBI Taxonomy" id="3070911"/>
    <lineage>
        <taxon>Viruses</taxon>
        <taxon>Varidnaviria</taxon>
        <taxon>Bamfordvirae</taxon>
        <taxon>Nucleocytoviricota</taxon>
        <taxon>Megaviricetes</taxon>
        <taxon>Imitervirales</taxon>
        <taxon>Mimiviridae</taxon>
        <taxon>Klosneuvirinae</taxon>
        <taxon>Fadolivirus</taxon>
        <taxon>Fadolivirus algeromassiliense</taxon>
    </lineage>
</organism>
<evidence type="ECO:0000256" key="2">
    <source>
        <dbReference type="ARBA" id="ARBA00023125"/>
    </source>
</evidence>
<reference evidence="5 6" key="1">
    <citation type="submission" date="2020-04" db="EMBL/GenBank/DDBJ databases">
        <title>Advantages and limits of metagenomic assembly and binning of a giant virus.</title>
        <authorList>
            <person name="Schulz F."/>
            <person name="Andreani J."/>
            <person name="Francis R."/>
            <person name="Boudjemaa H."/>
            <person name="Bou Khalil J.Y."/>
            <person name="Lee J."/>
            <person name="La Scola B."/>
            <person name="Woyke T."/>
        </authorList>
    </citation>
    <scope>NUCLEOTIDE SEQUENCE [LARGE SCALE GENOMIC DNA]</scope>
    <source>
        <strain evidence="5 6">FV1/VV64</strain>
    </source>
</reference>
<proteinExistence type="predicted"/>
<keyword evidence="3" id="KW-0804">Transcription</keyword>
<dbReference type="InterPro" id="IPR003615">
    <property type="entry name" value="HNH_nuc"/>
</dbReference>
<dbReference type="Gene3D" id="3.90.75.20">
    <property type="match status" value="2"/>
</dbReference>
<feature type="domain" description="AP2/ERF" evidence="4">
    <location>
        <begin position="98"/>
        <end position="154"/>
    </location>
</feature>
<sequence>MEIKLGGKIGGVALISEIDYEIISKYKWSQDNRGYVFGSVNSHRIYLHRFIMKAGEGVLIDHINNNKLDNRRENLRFATKKENNMNKKKTIKSITTSKYRGVSFKKRDNHYHSRIMINGKEISLGYYKTDIEAAEAFDMYIVKNNIQFVNLNFPDKKDEYNKREYIPYKKGNKQINYVGVKRNGNNWQAEICYNGKNIYLLTSSDPSECAKRYDKYIIENNIPNKKLNFPDDYPDYKPVRFIQTKCEQIDENTIKLLISSNHCPKIDKDDYDKIKYFKCSMKPDGYVRMRDNNKEYALHRYLLGITDPNVYVDHINNDRTDNRKSNLRISNNKKNVQNKIKKNNTTSQYIGVTYNKQYGKWHSSISKDHKYQYRSYHDLEIDAARKRDLYILTKLPDDHYKLNFEWTPEDITYWKIKLNFD</sequence>